<name>A0A077M4S7_9MICO</name>
<dbReference type="PANTHER" id="PTHR30154:SF34">
    <property type="entry name" value="TRANSCRIPTIONAL REGULATOR AZLB"/>
    <property type="match status" value="1"/>
</dbReference>
<feature type="domain" description="HTH asnC-type" evidence="2">
    <location>
        <begin position="5"/>
        <end position="46"/>
    </location>
</feature>
<dbReference type="GO" id="GO:0005829">
    <property type="term" value="C:cytosol"/>
    <property type="evidence" value="ECO:0007669"/>
    <property type="project" value="TreeGrafter"/>
</dbReference>
<dbReference type="InterPro" id="IPR036388">
    <property type="entry name" value="WH-like_DNA-bd_sf"/>
</dbReference>
<keyword evidence="4" id="KW-1185">Reference proteome</keyword>
<dbReference type="AlphaFoldDB" id="A0A077M4S7"/>
<dbReference type="InterPro" id="IPR036390">
    <property type="entry name" value="WH_DNA-bd_sf"/>
</dbReference>
<evidence type="ECO:0000259" key="1">
    <source>
        <dbReference type="Pfam" id="PF01037"/>
    </source>
</evidence>
<evidence type="ECO:0000313" key="3">
    <source>
        <dbReference type="EMBL" id="CCH80082.1"/>
    </source>
</evidence>
<dbReference type="Proteomes" id="UP000035721">
    <property type="component" value="Unassembled WGS sequence"/>
</dbReference>
<dbReference type="Gene3D" id="1.10.10.10">
    <property type="entry name" value="Winged helix-like DNA-binding domain superfamily/Winged helix DNA-binding domain"/>
    <property type="match status" value="1"/>
</dbReference>
<dbReference type="Gene3D" id="3.30.70.920">
    <property type="match status" value="2"/>
</dbReference>
<dbReference type="InterPro" id="IPR019887">
    <property type="entry name" value="Tscrpt_reg_AsnC/Lrp_C"/>
</dbReference>
<dbReference type="InterPro" id="IPR000485">
    <property type="entry name" value="AsnC-type_HTH_dom"/>
</dbReference>
<gene>
    <name evidence="3" type="ORF">BN12_730008</name>
</gene>
<dbReference type="GO" id="GO:0043565">
    <property type="term" value="F:sequence-specific DNA binding"/>
    <property type="evidence" value="ECO:0007669"/>
    <property type="project" value="InterPro"/>
</dbReference>
<dbReference type="RefSeq" id="WP_048552053.1">
    <property type="nucleotide sequence ID" value="NZ_HF570958.1"/>
</dbReference>
<dbReference type="GO" id="GO:0043200">
    <property type="term" value="P:response to amino acid"/>
    <property type="evidence" value="ECO:0007669"/>
    <property type="project" value="TreeGrafter"/>
</dbReference>
<feature type="domain" description="Transcription regulator AsnC/Lrp ligand binding" evidence="1">
    <location>
        <begin position="246"/>
        <end position="285"/>
    </location>
</feature>
<organism evidence="3 4">
    <name type="scientific">Nostocoides japonicum T1-X7</name>
    <dbReference type="NCBI Taxonomy" id="1194083"/>
    <lineage>
        <taxon>Bacteria</taxon>
        <taxon>Bacillati</taxon>
        <taxon>Actinomycetota</taxon>
        <taxon>Actinomycetes</taxon>
        <taxon>Micrococcales</taxon>
        <taxon>Intrasporangiaceae</taxon>
        <taxon>Nostocoides</taxon>
    </lineage>
</organism>
<dbReference type="Pfam" id="PF12840">
    <property type="entry name" value="HTH_20"/>
    <property type="match status" value="1"/>
</dbReference>
<sequence length="338" mass="37200">MQHPLDEGDLTLIHALQIRPRGTWSELASVLGESGPTLAARWARLRADGAAWITAYPLADTVVTAFVEVDIVPGLMHQVCAVLDVSPWAGTIEYAARGRDLLVTIFAKDFAHLSEILLDELGEIPGVAQFRTHIAARIHVEGSRWQLGALGPRERAALRVLPDARPPSSISLRKPTYAPLLLELARDGRATAADIASRIDRPASTVRRQLGTLLRSGGLVFRCEIAQRLTRWPVTVTWWCRVPASALDDVVERVRREPRVRLCMTITGTSNFLLTMWTASMTDLMASQRWLEDCLGPSSSIADTAVTLRTRKRLGWMVHPDGRATGVVYPPTVALVGE</sequence>
<evidence type="ECO:0000259" key="2">
    <source>
        <dbReference type="Pfam" id="PF13404"/>
    </source>
</evidence>
<dbReference type="SUPFAM" id="SSF54909">
    <property type="entry name" value="Dimeric alpha+beta barrel"/>
    <property type="match status" value="2"/>
</dbReference>
<dbReference type="InterPro" id="IPR011008">
    <property type="entry name" value="Dimeric_a/b-barrel"/>
</dbReference>
<comment type="caution">
    <text evidence="3">The sequence shown here is derived from an EMBL/GenBank/DDBJ whole genome shotgun (WGS) entry which is preliminary data.</text>
</comment>
<protein>
    <submittedName>
        <fullName evidence="3">Putative transcriptional regulator, AsnC family protein</fullName>
    </submittedName>
</protein>
<dbReference type="Pfam" id="PF13404">
    <property type="entry name" value="HTH_AsnC-type"/>
    <property type="match status" value="1"/>
</dbReference>
<proteinExistence type="predicted"/>
<reference evidence="3 4" key="1">
    <citation type="journal article" date="2013" name="ISME J.">
        <title>A metabolic model for members of the genus Tetrasphaera involved in enhanced biological phosphorus removal.</title>
        <authorList>
            <person name="Kristiansen R."/>
            <person name="Nguyen H.T.T."/>
            <person name="Saunders A.M."/>
            <person name="Nielsen J.L."/>
            <person name="Wimmer R."/>
            <person name="Le V.Q."/>
            <person name="McIlroy S.J."/>
            <person name="Petrovski S."/>
            <person name="Seviour R.J."/>
            <person name="Calteau A."/>
            <person name="Nielsen K.L."/>
            <person name="Nielsen P.H."/>
        </authorList>
    </citation>
    <scope>NUCLEOTIDE SEQUENCE [LARGE SCALE GENOMIC DNA]</scope>
    <source>
        <strain evidence="3 4">T1-X7</strain>
    </source>
</reference>
<dbReference type="Pfam" id="PF01037">
    <property type="entry name" value="AsnC_trans_reg"/>
    <property type="match status" value="1"/>
</dbReference>
<dbReference type="EMBL" id="CAJB01000407">
    <property type="protein sequence ID" value="CCH80082.1"/>
    <property type="molecule type" value="Genomic_DNA"/>
</dbReference>
<accession>A0A077M4S7</accession>
<evidence type="ECO:0000313" key="4">
    <source>
        <dbReference type="Proteomes" id="UP000035721"/>
    </source>
</evidence>
<dbReference type="STRING" id="1194083.BN12_730008"/>
<dbReference type="PANTHER" id="PTHR30154">
    <property type="entry name" value="LEUCINE-RESPONSIVE REGULATORY PROTEIN"/>
    <property type="match status" value="1"/>
</dbReference>
<dbReference type="SUPFAM" id="SSF46785">
    <property type="entry name" value="Winged helix' DNA-binding domain"/>
    <property type="match status" value="1"/>
</dbReference>